<dbReference type="GO" id="GO:0006886">
    <property type="term" value="P:intracellular protein transport"/>
    <property type="evidence" value="ECO:0007669"/>
    <property type="project" value="InterPro"/>
</dbReference>
<dbReference type="EMBL" id="LWDX02011871">
    <property type="protein sequence ID" value="OEL35492.1"/>
    <property type="molecule type" value="Genomic_DNA"/>
</dbReference>
<organism evidence="1 2">
    <name type="scientific">Dichanthelium oligosanthes</name>
    <dbReference type="NCBI Taxonomy" id="888268"/>
    <lineage>
        <taxon>Eukaryota</taxon>
        <taxon>Viridiplantae</taxon>
        <taxon>Streptophyta</taxon>
        <taxon>Embryophyta</taxon>
        <taxon>Tracheophyta</taxon>
        <taxon>Spermatophyta</taxon>
        <taxon>Magnoliopsida</taxon>
        <taxon>Liliopsida</taxon>
        <taxon>Poales</taxon>
        <taxon>Poaceae</taxon>
        <taxon>PACMAD clade</taxon>
        <taxon>Panicoideae</taxon>
        <taxon>Panicodae</taxon>
        <taxon>Paniceae</taxon>
        <taxon>Dichantheliinae</taxon>
        <taxon>Dichanthelium</taxon>
    </lineage>
</organism>
<reference evidence="1 2" key="1">
    <citation type="submission" date="2016-09" db="EMBL/GenBank/DDBJ databases">
        <title>The draft genome of Dichanthelium oligosanthes: A C3 panicoid grass species.</title>
        <authorList>
            <person name="Studer A.J."/>
            <person name="Schnable J.C."/>
            <person name="Brutnell T.P."/>
        </authorList>
    </citation>
    <scope>NUCLEOTIDE SEQUENCE [LARGE SCALE GENOMIC DNA]</scope>
    <source>
        <strain evidence="2">cv. Kellogg 1175</strain>
        <tissue evidence="1">Leaf</tissue>
    </source>
</reference>
<dbReference type="GO" id="GO:0006891">
    <property type="term" value="P:intra-Golgi vesicle-mediated transport"/>
    <property type="evidence" value="ECO:0007669"/>
    <property type="project" value="TreeGrafter"/>
</dbReference>
<dbReference type="InterPro" id="IPR016460">
    <property type="entry name" value="COPB1"/>
</dbReference>
<protein>
    <submittedName>
        <fullName evidence="1">Uncharacterized protein</fullName>
    </submittedName>
</protein>
<dbReference type="STRING" id="888268.A0A1E5WDL4"/>
<accession>A0A1E5WDL4</accession>
<sequence>MLEEAIRECHSTYRESIMQLILDPKYYLVFIDCIRYIKDIMDHNPLLRAQLPKGLLRALWHVRSSPVCAAAIWAISVCSESLLETRGTMIAISPLFEDLLVRFGIDKLIHRGGGVEHEYMLASDYYGVKEGDAQGEHPQPWLMEMEELLFVHIGLTRQADGSYAIASSSKDTASSEDVSLYLASLDHTDNLMFVVQSGDALLADFMENMLSKLVEKDEKYQ</sequence>
<dbReference type="PANTHER" id="PTHR10635">
    <property type="entry name" value="COATOMER SUBUNIT BETA"/>
    <property type="match status" value="1"/>
</dbReference>
<keyword evidence="2" id="KW-1185">Reference proteome</keyword>
<dbReference type="PANTHER" id="PTHR10635:SF3">
    <property type="entry name" value="COATOMER SUBUNIT BETA-1"/>
    <property type="match status" value="1"/>
</dbReference>
<name>A0A1E5WDL4_9POAL</name>
<dbReference type="GO" id="GO:0030126">
    <property type="term" value="C:COPI vesicle coat"/>
    <property type="evidence" value="ECO:0007669"/>
    <property type="project" value="TreeGrafter"/>
</dbReference>
<comment type="caution">
    <text evidence="1">The sequence shown here is derived from an EMBL/GenBank/DDBJ whole genome shotgun (WGS) entry which is preliminary data.</text>
</comment>
<proteinExistence type="predicted"/>
<dbReference type="Proteomes" id="UP000095767">
    <property type="component" value="Unassembled WGS sequence"/>
</dbReference>
<evidence type="ECO:0000313" key="2">
    <source>
        <dbReference type="Proteomes" id="UP000095767"/>
    </source>
</evidence>
<evidence type="ECO:0000313" key="1">
    <source>
        <dbReference type="EMBL" id="OEL35492.1"/>
    </source>
</evidence>
<dbReference type="OrthoDB" id="668263at2759"/>
<dbReference type="GO" id="GO:0006888">
    <property type="term" value="P:endoplasmic reticulum to Golgi vesicle-mediated transport"/>
    <property type="evidence" value="ECO:0007669"/>
    <property type="project" value="TreeGrafter"/>
</dbReference>
<dbReference type="AlphaFoldDB" id="A0A1E5WDL4"/>
<gene>
    <name evidence="1" type="ORF">BAE44_0003489</name>
</gene>